<reference evidence="1 2" key="1">
    <citation type="submission" date="2023-05" db="EMBL/GenBank/DDBJ databases">
        <title>Comparative genomics reveals the evidence of polycyclic aromatic hydrocarbons degradation in moderately halophilic genus Pontibacillus.</title>
        <authorList>
            <person name="Yang H."/>
            <person name="Qian Z."/>
        </authorList>
    </citation>
    <scope>NUCLEOTIDE SEQUENCE [LARGE SCALE GENOMIC DNA]</scope>
    <source>
        <strain evidence="2">HN14</strain>
        <plasmid evidence="1 2">unnamed</plasmid>
    </source>
</reference>
<dbReference type="RefSeq" id="WP_284527002.1">
    <property type="nucleotide sequence ID" value="NZ_CP126447.1"/>
</dbReference>
<keyword evidence="1" id="KW-0614">Plasmid</keyword>
<proteinExistence type="predicted"/>
<name>A0ABY8V3T2_9BACI</name>
<evidence type="ECO:0000313" key="2">
    <source>
        <dbReference type="Proteomes" id="UP001236652"/>
    </source>
</evidence>
<geneLocation type="plasmid" evidence="1 2">
    <name>unnamed</name>
</geneLocation>
<keyword evidence="2" id="KW-1185">Reference proteome</keyword>
<evidence type="ECO:0000313" key="1">
    <source>
        <dbReference type="EMBL" id="WIG00294.1"/>
    </source>
</evidence>
<sequence>MAEHVIDTVEKWNNFNDLFSVVGGDVIRVVGDLDFKDVDFKPLTIRALDEGDVELLGPVQGETGSKGTLRNINVFSFRRTGFFYVVKGNLTSIRNVEILDFSFNVNSDFVFLMRQKGNINGSPKGEVEVKHTELDDVEFRGVIDVGDKAFKMETGYYYFNEDGEEEYKQFKFKNIKESEFDMKLFGKRGYFSTEEGSYNNTYVMYMRGDRFVFMNKSVNDIDCNRDYLNLDIVCKDGGFGAIKLVNSEVYGYIDSDSLSGNNMMFHSPYNSLFDIEFLKMSGGSDFAYRPKNCVFNISKSEFLYKDYSFHANDKTVEIVKPFGERLDNNCFYYIGSEIKITDETGVVYEGLLTEKDSYYNDRAINLATYRDEEFYKRVVGWNIYNVNSREKV</sequence>
<dbReference type="Proteomes" id="UP001236652">
    <property type="component" value="Plasmid unnamed"/>
</dbReference>
<protein>
    <submittedName>
        <fullName evidence="1">Uncharacterized protein</fullName>
    </submittedName>
</protein>
<gene>
    <name evidence="1" type="ORF">QNI29_21040</name>
</gene>
<accession>A0ABY8V3T2</accession>
<organism evidence="1 2">
    <name type="scientific">Pontibacillus chungwhensis</name>
    <dbReference type="NCBI Taxonomy" id="265426"/>
    <lineage>
        <taxon>Bacteria</taxon>
        <taxon>Bacillati</taxon>
        <taxon>Bacillota</taxon>
        <taxon>Bacilli</taxon>
        <taxon>Bacillales</taxon>
        <taxon>Bacillaceae</taxon>
        <taxon>Pontibacillus</taxon>
    </lineage>
</organism>
<dbReference type="EMBL" id="CP126447">
    <property type="protein sequence ID" value="WIG00294.1"/>
    <property type="molecule type" value="Genomic_DNA"/>
</dbReference>